<gene>
    <name evidence="1" type="ORF">ENT99_06800</name>
    <name evidence="2" type="ORF">ENU64_02550</name>
</gene>
<dbReference type="EMBL" id="DTDH01000076">
    <property type="protein sequence ID" value="HGT98296.1"/>
    <property type="molecule type" value="Genomic_DNA"/>
</dbReference>
<reference evidence="2" key="1">
    <citation type="journal article" date="2020" name="mSystems">
        <title>Genome- and Community-Level Interaction Insights into Carbon Utilization and Element Cycling Functions of Hydrothermarchaeota in Hydrothermal Sediment.</title>
        <authorList>
            <person name="Zhou Z."/>
            <person name="Liu Y."/>
            <person name="Xu W."/>
            <person name="Pan J."/>
            <person name="Luo Z.H."/>
            <person name="Li M."/>
        </authorList>
    </citation>
    <scope>NUCLEOTIDE SEQUENCE [LARGE SCALE GENOMIC DNA]</scope>
    <source>
        <strain evidence="1">SpSt-629</strain>
        <strain evidence="2">SpSt-688</strain>
    </source>
</reference>
<evidence type="ECO:0000313" key="1">
    <source>
        <dbReference type="EMBL" id="HFQ79385.1"/>
    </source>
</evidence>
<accession>A0A7J3MXW7</accession>
<organism evidence="2">
    <name type="scientific">Ignisphaera aggregans</name>
    <dbReference type="NCBI Taxonomy" id="334771"/>
    <lineage>
        <taxon>Archaea</taxon>
        <taxon>Thermoproteota</taxon>
        <taxon>Thermoprotei</taxon>
        <taxon>Desulfurococcales</taxon>
        <taxon>Desulfurococcaceae</taxon>
        <taxon>Ignisphaera</taxon>
    </lineage>
</organism>
<dbReference type="InterPro" id="IPR036390">
    <property type="entry name" value="WH_DNA-bd_sf"/>
</dbReference>
<evidence type="ECO:0000313" key="2">
    <source>
        <dbReference type="EMBL" id="HGT98296.1"/>
    </source>
</evidence>
<protein>
    <submittedName>
        <fullName evidence="2">Winged helix-turn-helix domain-containing protein</fullName>
    </submittedName>
</protein>
<dbReference type="SUPFAM" id="SSF46785">
    <property type="entry name" value="Winged helix' DNA-binding domain"/>
    <property type="match status" value="1"/>
</dbReference>
<proteinExistence type="predicted"/>
<name>A0A7J3MXW7_9CREN</name>
<dbReference type="EMBL" id="DTAU01000132">
    <property type="protein sequence ID" value="HFQ79385.1"/>
    <property type="molecule type" value="Genomic_DNA"/>
</dbReference>
<dbReference type="AlphaFoldDB" id="A0A7J3MXW7"/>
<sequence>MFFRRKIDFKILEYLKAKGKVTDRELYDVLSKEFNISYNQLLSIIMQLEIEGFISVAFSRDYMTIMLKKILTT</sequence>
<comment type="caution">
    <text evidence="2">The sequence shown here is derived from an EMBL/GenBank/DDBJ whole genome shotgun (WGS) entry which is preliminary data.</text>
</comment>